<dbReference type="Pfam" id="PF12937">
    <property type="entry name" value="F-box-like"/>
    <property type="match status" value="1"/>
</dbReference>
<feature type="region of interest" description="Disordered" evidence="1">
    <location>
        <begin position="587"/>
        <end position="612"/>
    </location>
</feature>
<evidence type="ECO:0000313" key="3">
    <source>
        <dbReference type="EMBL" id="PPR00372.1"/>
    </source>
</evidence>
<dbReference type="InParanoid" id="A0A409YBI9"/>
<sequence>MDVVDLRGLDRTARQTEIQAEIQRLKLLNNSLAPISSLPAEILIDIFTWYRDYCYNDPFQMVFLFNWIQVTHVCSRWRAIALENPRLWSVLRLDSRFRLKAFEVIFERSRTMPLSVYVSSTITDPGQAFLLDVMDHIHRFEHLDLTISHEGVVHLFQFIWMAKISEAFAPILRTLIFRNIGGDYEYTLASVFGEGTPALRHLHLYNCPLRKCPAIIKGLTHLQLGLDDLALNPSGDLCLFEALKEMVDLRKFIFADNRSRIVEIPQNDNTIALPKLEFFSFDGSLPLFSSFLRRLSIPSSAFLQIVVKTDIYYEETPHHDLKKDFDYLIMALESSWQLKSCRESLKDRTGSTLQRIWTGHYGLEDVAIHGWLSDTVDSTQSSPEYIYRNPPGLVPNLNITFLGFEPPPWTTIRCALVTFPLQDLTCIHLGVVLRKRDCAILARLPALRLVSLTQICFADFFNYIAKDPVFLKYHHNSRERGRLMTTNAQQGTHLPPPKYFPKLDSISFQDADFGLLDYEADDMEDEAIDMELFIEFLSFRKRHSSPIRHLRLESCYNVIEEEVYLMKEMIEGLVEWDGWTNIREDLDLSECDSDTSGDDDDEEEGTEGEEED</sequence>
<comment type="caution">
    <text evidence="3">The sequence shown here is derived from an EMBL/GenBank/DDBJ whole genome shotgun (WGS) entry which is preliminary data.</text>
</comment>
<dbReference type="EMBL" id="NHTK01001314">
    <property type="protein sequence ID" value="PPR00372.1"/>
    <property type="molecule type" value="Genomic_DNA"/>
</dbReference>
<accession>A0A409YBI9</accession>
<dbReference type="InterPro" id="IPR001810">
    <property type="entry name" value="F-box_dom"/>
</dbReference>
<dbReference type="SUPFAM" id="SSF52047">
    <property type="entry name" value="RNI-like"/>
    <property type="match status" value="1"/>
</dbReference>
<dbReference type="InterPro" id="IPR032675">
    <property type="entry name" value="LRR_dom_sf"/>
</dbReference>
<keyword evidence="4" id="KW-1185">Reference proteome</keyword>
<organism evidence="3 4">
    <name type="scientific">Panaeolus cyanescens</name>
    <dbReference type="NCBI Taxonomy" id="181874"/>
    <lineage>
        <taxon>Eukaryota</taxon>
        <taxon>Fungi</taxon>
        <taxon>Dikarya</taxon>
        <taxon>Basidiomycota</taxon>
        <taxon>Agaricomycotina</taxon>
        <taxon>Agaricomycetes</taxon>
        <taxon>Agaricomycetidae</taxon>
        <taxon>Agaricales</taxon>
        <taxon>Agaricineae</taxon>
        <taxon>Galeropsidaceae</taxon>
        <taxon>Panaeolus</taxon>
    </lineage>
</organism>
<proteinExistence type="predicted"/>
<reference evidence="3 4" key="1">
    <citation type="journal article" date="2018" name="Evol. Lett.">
        <title>Horizontal gene cluster transfer increased hallucinogenic mushroom diversity.</title>
        <authorList>
            <person name="Reynolds H.T."/>
            <person name="Vijayakumar V."/>
            <person name="Gluck-Thaler E."/>
            <person name="Korotkin H.B."/>
            <person name="Matheny P.B."/>
            <person name="Slot J.C."/>
        </authorList>
    </citation>
    <scope>NUCLEOTIDE SEQUENCE [LARGE SCALE GENOMIC DNA]</scope>
    <source>
        <strain evidence="3 4">2629</strain>
    </source>
</reference>
<dbReference type="Proteomes" id="UP000284842">
    <property type="component" value="Unassembled WGS sequence"/>
</dbReference>
<protein>
    <recommendedName>
        <fullName evidence="2">F-box domain-containing protein</fullName>
    </recommendedName>
</protein>
<evidence type="ECO:0000256" key="1">
    <source>
        <dbReference type="SAM" id="MobiDB-lite"/>
    </source>
</evidence>
<evidence type="ECO:0000259" key="2">
    <source>
        <dbReference type="Pfam" id="PF12937"/>
    </source>
</evidence>
<dbReference type="OrthoDB" id="2884925at2759"/>
<dbReference type="Gene3D" id="1.20.1280.50">
    <property type="match status" value="1"/>
</dbReference>
<dbReference type="STRING" id="181874.A0A409YBI9"/>
<feature type="domain" description="F-box" evidence="2">
    <location>
        <begin position="35"/>
        <end position="89"/>
    </location>
</feature>
<dbReference type="Gene3D" id="3.80.10.10">
    <property type="entry name" value="Ribonuclease Inhibitor"/>
    <property type="match status" value="1"/>
</dbReference>
<evidence type="ECO:0000313" key="4">
    <source>
        <dbReference type="Proteomes" id="UP000284842"/>
    </source>
</evidence>
<name>A0A409YBI9_9AGAR</name>
<gene>
    <name evidence="3" type="ORF">CVT24_004406</name>
</gene>
<dbReference type="AlphaFoldDB" id="A0A409YBI9"/>